<dbReference type="Pfam" id="PF08240">
    <property type="entry name" value="ADH_N"/>
    <property type="match status" value="1"/>
</dbReference>
<dbReference type="EMBL" id="CP002198">
    <property type="protein sequence ID" value="ADN15547.1"/>
    <property type="molecule type" value="Genomic_DNA"/>
</dbReference>
<name>E0UG46_GLOV7</name>
<dbReference type="PANTHER" id="PTHR44013">
    <property type="entry name" value="ZINC-TYPE ALCOHOL DEHYDROGENASE-LIKE PROTEIN C16A3.02C"/>
    <property type="match status" value="1"/>
</dbReference>
<dbReference type="GO" id="GO:0016491">
    <property type="term" value="F:oxidoreductase activity"/>
    <property type="evidence" value="ECO:0007669"/>
    <property type="project" value="InterPro"/>
</dbReference>
<dbReference type="InterPro" id="IPR011032">
    <property type="entry name" value="GroES-like_sf"/>
</dbReference>
<dbReference type="InterPro" id="IPR052733">
    <property type="entry name" value="Chloroplast_QOR"/>
</dbReference>
<dbReference type="InterPro" id="IPR013154">
    <property type="entry name" value="ADH-like_N"/>
</dbReference>
<protein>
    <submittedName>
        <fullName evidence="2">Alcohol dehydrogenase zinc-binding domain protein</fullName>
    </submittedName>
</protein>
<dbReference type="Proteomes" id="UP000008206">
    <property type="component" value="Chromosome"/>
</dbReference>
<dbReference type="KEGG" id="cyj:Cyan7822_3606"/>
<dbReference type="OrthoDB" id="9792162at2"/>
<dbReference type="Gene3D" id="3.40.50.720">
    <property type="entry name" value="NAD(P)-binding Rossmann-like Domain"/>
    <property type="match status" value="1"/>
</dbReference>
<dbReference type="InterPro" id="IPR036291">
    <property type="entry name" value="NAD(P)-bd_dom_sf"/>
</dbReference>
<dbReference type="PANTHER" id="PTHR44013:SF1">
    <property type="entry name" value="ZINC-TYPE ALCOHOL DEHYDROGENASE-LIKE PROTEIN C16A3.02C"/>
    <property type="match status" value="1"/>
</dbReference>
<organism evidence="2 3">
    <name type="scientific">Gloeothece verrucosa (strain PCC 7822)</name>
    <name type="common">Cyanothece sp. (strain PCC 7822)</name>
    <dbReference type="NCBI Taxonomy" id="497965"/>
    <lineage>
        <taxon>Bacteria</taxon>
        <taxon>Bacillati</taxon>
        <taxon>Cyanobacteriota</taxon>
        <taxon>Cyanophyceae</taxon>
        <taxon>Oscillatoriophycideae</taxon>
        <taxon>Chroococcales</taxon>
        <taxon>Aphanothecaceae</taxon>
        <taxon>Gloeothece</taxon>
        <taxon>Gloeothece verrucosa</taxon>
    </lineage>
</organism>
<dbReference type="InterPro" id="IPR020843">
    <property type="entry name" value="ER"/>
</dbReference>
<keyword evidence="3" id="KW-1185">Reference proteome</keyword>
<gene>
    <name evidence="2" type="ordered locus">Cyan7822_3606</name>
</gene>
<evidence type="ECO:0000259" key="1">
    <source>
        <dbReference type="SMART" id="SM00829"/>
    </source>
</evidence>
<evidence type="ECO:0000313" key="2">
    <source>
        <dbReference type="EMBL" id="ADN15547.1"/>
    </source>
</evidence>
<reference evidence="3" key="1">
    <citation type="journal article" date="2011" name="MBio">
        <title>Novel metabolic attributes of the genus Cyanothece, comprising a group of unicellular nitrogen-fixing Cyanobacteria.</title>
        <authorList>
            <person name="Bandyopadhyay A."/>
            <person name="Elvitigala T."/>
            <person name="Welsh E."/>
            <person name="Stockel J."/>
            <person name="Liberton M."/>
            <person name="Min H."/>
            <person name="Sherman L.A."/>
            <person name="Pakrasi H.B."/>
        </authorList>
    </citation>
    <scope>NUCLEOTIDE SEQUENCE [LARGE SCALE GENOMIC DNA]</scope>
    <source>
        <strain evidence="3">PCC 7822</strain>
    </source>
</reference>
<dbReference type="eggNOG" id="COG0604">
    <property type="taxonomic scope" value="Bacteria"/>
</dbReference>
<dbReference type="STRING" id="497965.Cyan7822_3606"/>
<dbReference type="SMART" id="SM00829">
    <property type="entry name" value="PKS_ER"/>
    <property type="match status" value="1"/>
</dbReference>
<dbReference type="SUPFAM" id="SSF50129">
    <property type="entry name" value="GroES-like"/>
    <property type="match status" value="1"/>
</dbReference>
<dbReference type="HOGENOM" id="CLU_026673_3_3_3"/>
<dbReference type="Gene3D" id="3.90.180.10">
    <property type="entry name" value="Medium-chain alcohol dehydrogenases, catalytic domain"/>
    <property type="match status" value="1"/>
</dbReference>
<dbReference type="RefSeq" id="WP_013323616.1">
    <property type="nucleotide sequence ID" value="NC_014501.1"/>
</dbReference>
<sequence length="316" mass="33949">MKAVIINRYGSADVLQYQEVEKPSPSPDEVLVRVIASSVNPVDWKLRKGDLQPLSNLVGLQRLGCDFAGVVEVVGERVTQFRVGDEVYGMVNPLFGGAYAEYVAVNASAVALKPKQATFEQAAAVPVAGLTAFQSLVDLGELRPGYQVLINGASGGVGVFAVQIAKNLYAEVTGVCSGKNRELVLALGADEVIDYTQENFLEQGKKYDLILDAVGKSSFSQCQKILKPEGVYISTLPSWDILLGMGQSLLGFGQKAKIVLALPRSRDFQALSQLIDQGKIQIIIDSVYPLSEIAQAHRYSETGRAVGKIVLKVASS</sequence>
<dbReference type="SUPFAM" id="SSF51735">
    <property type="entry name" value="NAD(P)-binding Rossmann-fold domains"/>
    <property type="match status" value="1"/>
</dbReference>
<dbReference type="AlphaFoldDB" id="E0UG46"/>
<proteinExistence type="predicted"/>
<evidence type="ECO:0000313" key="3">
    <source>
        <dbReference type="Proteomes" id="UP000008206"/>
    </source>
</evidence>
<accession>E0UG46</accession>
<feature type="domain" description="Enoyl reductase (ER)" evidence="1">
    <location>
        <begin position="10"/>
        <end position="311"/>
    </location>
</feature>
<dbReference type="Pfam" id="PF13602">
    <property type="entry name" value="ADH_zinc_N_2"/>
    <property type="match status" value="1"/>
</dbReference>
<dbReference type="CDD" id="cd08267">
    <property type="entry name" value="MDR1"/>
    <property type="match status" value="1"/>
</dbReference>